<dbReference type="GO" id="GO:0005730">
    <property type="term" value="C:nucleolus"/>
    <property type="evidence" value="ECO:0007669"/>
    <property type="project" value="TreeGrafter"/>
</dbReference>
<dbReference type="Pfam" id="PF05291">
    <property type="entry name" value="Bystin"/>
    <property type="match status" value="1"/>
</dbReference>
<dbReference type="InterPro" id="IPR007955">
    <property type="entry name" value="Bystin"/>
</dbReference>
<protein>
    <submittedName>
        <fullName evidence="3">Bystin</fullName>
    </submittedName>
</protein>
<keyword evidence="4" id="KW-1185">Reference proteome</keyword>
<dbReference type="STRING" id="461836.A0A0L0DIL9"/>
<proteinExistence type="inferred from homology"/>
<sequence>MPRNRANRAGEKARHDPLATQLRKDEILVDDEEAAATGGGTGDAKATRKRRKRRIRKKEAANETNESYVEEALAKRIMKQAEDQRREEEMEQMQRGSSAAIEFPEDPLPEPKMFAYESDGEDSVFSEDEDNYLNDVDKLSPADERLLSMFTAGSSGARATPARNLADIIEARLREREGAITLGGSAVDVGERLGASLPKKVVKAYRIVGRVLKDYRSGKLPKAFKIIPALENWEDIVFITNPSEWSKHAMYQAVKVFASNLNAKMAQRFFNLVLLPCVREDISEHRKLNFHLYQALRKALYKPAAFYKGFLLPLLEEGCSVREALIVASVVKKSRIPMLHSAAAMLRMMELPYSGPVTIMLHTLVDKSTPSRSV</sequence>
<feature type="compositionally biased region" description="Basic residues" evidence="2">
    <location>
        <begin position="47"/>
        <end position="57"/>
    </location>
</feature>
<dbReference type="RefSeq" id="XP_013762231.1">
    <property type="nucleotide sequence ID" value="XM_013906777.1"/>
</dbReference>
<evidence type="ECO:0000313" key="3">
    <source>
        <dbReference type="EMBL" id="KNC52229.1"/>
    </source>
</evidence>
<feature type="region of interest" description="Disordered" evidence="2">
    <location>
        <begin position="1"/>
        <end position="68"/>
    </location>
</feature>
<dbReference type="GO" id="GO:0006364">
    <property type="term" value="P:rRNA processing"/>
    <property type="evidence" value="ECO:0007669"/>
    <property type="project" value="TreeGrafter"/>
</dbReference>
<dbReference type="PANTHER" id="PTHR12821:SF0">
    <property type="entry name" value="BYSTIN"/>
    <property type="match status" value="1"/>
</dbReference>
<feature type="compositionally biased region" description="Basic and acidic residues" evidence="2">
    <location>
        <begin position="8"/>
        <end position="27"/>
    </location>
</feature>
<evidence type="ECO:0000256" key="2">
    <source>
        <dbReference type="SAM" id="MobiDB-lite"/>
    </source>
</evidence>
<dbReference type="Proteomes" id="UP000054408">
    <property type="component" value="Unassembled WGS sequence"/>
</dbReference>
<reference evidence="3 4" key="1">
    <citation type="submission" date="2010-05" db="EMBL/GenBank/DDBJ databases">
        <title>The Genome Sequence of Thecamonas trahens ATCC 50062.</title>
        <authorList>
            <consortium name="The Broad Institute Genome Sequencing Platform"/>
            <person name="Russ C."/>
            <person name="Cuomo C."/>
            <person name="Shea T."/>
            <person name="Young S.K."/>
            <person name="Zeng Q."/>
            <person name="Koehrsen M."/>
            <person name="Haas B."/>
            <person name="Borodovsky M."/>
            <person name="Guigo R."/>
            <person name="Alvarado L."/>
            <person name="Berlin A."/>
            <person name="Bochicchio J."/>
            <person name="Borenstein D."/>
            <person name="Chapman S."/>
            <person name="Chen Z."/>
            <person name="Freedman E."/>
            <person name="Gellesch M."/>
            <person name="Goldberg J."/>
            <person name="Griggs A."/>
            <person name="Gujja S."/>
            <person name="Heilman E."/>
            <person name="Heiman D."/>
            <person name="Hepburn T."/>
            <person name="Howarth C."/>
            <person name="Jen D."/>
            <person name="Larson L."/>
            <person name="Mehta T."/>
            <person name="Park D."/>
            <person name="Pearson M."/>
            <person name="Roberts A."/>
            <person name="Saif S."/>
            <person name="Shenoy N."/>
            <person name="Sisk P."/>
            <person name="Stolte C."/>
            <person name="Sykes S."/>
            <person name="Thomson T."/>
            <person name="Walk T."/>
            <person name="White J."/>
            <person name="Yandava C."/>
            <person name="Burger G."/>
            <person name="Gray M.W."/>
            <person name="Holland P.W.H."/>
            <person name="King N."/>
            <person name="Lang F.B.F."/>
            <person name="Roger A.J."/>
            <person name="Ruiz-Trillo I."/>
            <person name="Lander E."/>
            <person name="Nusbaum C."/>
        </authorList>
    </citation>
    <scope>NUCLEOTIDE SEQUENCE [LARGE SCALE GENOMIC DNA]</scope>
    <source>
        <strain evidence="3 4">ATCC 50062</strain>
    </source>
</reference>
<dbReference type="EMBL" id="GL349436">
    <property type="protein sequence ID" value="KNC52229.1"/>
    <property type="molecule type" value="Genomic_DNA"/>
</dbReference>
<gene>
    <name evidence="3" type="ORF">AMSG_01057</name>
</gene>
<dbReference type="eggNOG" id="KOG3871">
    <property type="taxonomic scope" value="Eukaryota"/>
</dbReference>
<dbReference type="GO" id="GO:0030688">
    <property type="term" value="C:preribosome, small subunit precursor"/>
    <property type="evidence" value="ECO:0007669"/>
    <property type="project" value="TreeGrafter"/>
</dbReference>
<evidence type="ECO:0000256" key="1">
    <source>
        <dbReference type="ARBA" id="ARBA00007114"/>
    </source>
</evidence>
<dbReference type="PANTHER" id="PTHR12821">
    <property type="entry name" value="BYSTIN"/>
    <property type="match status" value="1"/>
</dbReference>
<dbReference type="OrthoDB" id="2192561at2759"/>
<accession>A0A0L0DIL9</accession>
<organism evidence="3 4">
    <name type="scientific">Thecamonas trahens ATCC 50062</name>
    <dbReference type="NCBI Taxonomy" id="461836"/>
    <lineage>
        <taxon>Eukaryota</taxon>
        <taxon>Apusozoa</taxon>
        <taxon>Apusomonadida</taxon>
        <taxon>Apusomonadidae</taxon>
        <taxon>Thecamonas</taxon>
    </lineage>
</organism>
<feature type="region of interest" description="Disordered" evidence="2">
    <location>
        <begin position="80"/>
        <end position="109"/>
    </location>
</feature>
<comment type="similarity">
    <text evidence="1">Belongs to the bystin family.</text>
</comment>
<dbReference type="GO" id="GO:0005737">
    <property type="term" value="C:cytoplasm"/>
    <property type="evidence" value="ECO:0007669"/>
    <property type="project" value="TreeGrafter"/>
</dbReference>
<dbReference type="GeneID" id="25560828"/>
<name>A0A0L0DIL9_THETB</name>
<dbReference type="AlphaFoldDB" id="A0A0L0DIL9"/>
<dbReference type="GO" id="GO:0030515">
    <property type="term" value="F:snoRNA binding"/>
    <property type="evidence" value="ECO:0007669"/>
    <property type="project" value="TreeGrafter"/>
</dbReference>
<evidence type="ECO:0000313" key="4">
    <source>
        <dbReference type="Proteomes" id="UP000054408"/>
    </source>
</evidence>